<sequence>MTDSMIGVQGLLEKFILDQRQKDIRSGIPPFARNYCAHTDQVKAGQPQGHQNNQYFLTDDYNIKCLVRILEIEQWFASTMGYWLQRPMEPEWVHIGNVEPVLKQMATSQFRGLGVVGFDVKKIKKAEPQEWDLLISFLSSVDHFWVGFKVVEDLVVILNVYGSRSGASAHDKKKIIQACILQGFGKYWDCEICIRMMTGPMANHTRDLGLCLENLGLKGLFTEFYLADVGKYQCDFGDKKV</sequence>
<keyword evidence="1" id="KW-1185">Reference proteome</keyword>
<organism evidence="1 2">
    <name type="scientific">Romanomermis culicivorax</name>
    <name type="common">Nematode worm</name>
    <dbReference type="NCBI Taxonomy" id="13658"/>
    <lineage>
        <taxon>Eukaryota</taxon>
        <taxon>Metazoa</taxon>
        <taxon>Ecdysozoa</taxon>
        <taxon>Nematoda</taxon>
        <taxon>Enoplea</taxon>
        <taxon>Dorylaimia</taxon>
        <taxon>Mermithida</taxon>
        <taxon>Mermithoidea</taxon>
        <taxon>Mermithidae</taxon>
        <taxon>Romanomermis</taxon>
    </lineage>
</organism>
<evidence type="ECO:0000313" key="1">
    <source>
        <dbReference type="Proteomes" id="UP000887565"/>
    </source>
</evidence>
<name>A0A915I9Y8_ROMCU</name>
<dbReference type="WBParaSite" id="nRc.2.0.1.t10990-RA">
    <property type="protein sequence ID" value="nRc.2.0.1.t10990-RA"/>
    <property type="gene ID" value="nRc.2.0.1.g10990"/>
</dbReference>
<dbReference type="AlphaFoldDB" id="A0A915I9Y8"/>
<protein>
    <submittedName>
        <fullName evidence="2">Uncharacterized protein</fullName>
    </submittedName>
</protein>
<dbReference type="Proteomes" id="UP000887565">
    <property type="component" value="Unplaced"/>
</dbReference>
<reference evidence="2" key="1">
    <citation type="submission" date="2022-11" db="UniProtKB">
        <authorList>
            <consortium name="WormBaseParasite"/>
        </authorList>
    </citation>
    <scope>IDENTIFICATION</scope>
</reference>
<proteinExistence type="predicted"/>
<accession>A0A915I9Y8</accession>
<evidence type="ECO:0000313" key="2">
    <source>
        <dbReference type="WBParaSite" id="nRc.2.0.1.t10990-RA"/>
    </source>
</evidence>